<name>A0AAD8NUA8_TARER</name>
<dbReference type="Gene3D" id="1.10.287.110">
    <property type="entry name" value="DnaJ domain"/>
    <property type="match status" value="1"/>
</dbReference>
<dbReference type="PANTHER" id="PTHR45496:SF23">
    <property type="entry name" value="DNAJ DOMAIN, CHAPERONE J-DOMAIN SUPERFAMILY"/>
    <property type="match status" value="1"/>
</dbReference>
<dbReference type="InterPro" id="IPR036869">
    <property type="entry name" value="J_dom_sf"/>
</dbReference>
<dbReference type="InterPro" id="IPR001623">
    <property type="entry name" value="DnaJ_domain"/>
</dbReference>
<sequence>MDERIRKPGSDPKFLLHLSEQFLRRRHFHECRKYAQQAHQLNPNFPGVSQILAVADVLLASNHQSVKTLTGTIRDWYKIMQINRYSHDFNLITNRYINLYAVLNPVNNNLPFADEAFEIVCDAWYVLSNRVRKREFDQFLKKHLNDNDVDDDDDDELSSFWTVCPYCYCLYEFPRVYLELCLKCPNEKCFKAFTCVEIDRPPVEVLKEGKYLCSGFVLLGFRNGCWNPFVMSNKTKASCSDDDDDNVVKISDDEVENKSDELFNVAAEGGVKMEVDGETEKPNGGGNVGRKKSVAKKVTGVGNRVRKQGIVHTENIDDCEFF</sequence>
<evidence type="ECO:0000313" key="2">
    <source>
        <dbReference type="EMBL" id="KAK1421488.1"/>
    </source>
</evidence>
<dbReference type="PROSITE" id="PS50076">
    <property type="entry name" value="DNAJ_2"/>
    <property type="match status" value="1"/>
</dbReference>
<dbReference type="EMBL" id="JAUHHV010000006">
    <property type="protein sequence ID" value="KAK1421488.1"/>
    <property type="molecule type" value="Genomic_DNA"/>
</dbReference>
<dbReference type="AlphaFoldDB" id="A0AAD8NUA8"/>
<dbReference type="InterPro" id="IPR053052">
    <property type="entry name" value="Imprinting_Balance_Reg"/>
</dbReference>
<keyword evidence="3" id="KW-1185">Reference proteome</keyword>
<protein>
    <recommendedName>
        <fullName evidence="1">J domain-containing protein</fullName>
    </recommendedName>
</protein>
<dbReference type="PANTHER" id="PTHR45496">
    <property type="entry name" value="CHAPERONE DNAJ-DOMAIN SUPERFAMILY PROTEIN"/>
    <property type="match status" value="1"/>
</dbReference>
<dbReference type="Pfam" id="PF00226">
    <property type="entry name" value="DnaJ"/>
    <property type="match status" value="1"/>
</dbReference>
<dbReference type="SUPFAM" id="SSF46565">
    <property type="entry name" value="Chaperone J-domain"/>
    <property type="match status" value="1"/>
</dbReference>
<feature type="domain" description="J" evidence="1">
    <location>
        <begin position="75"/>
        <end position="140"/>
    </location>
</feature>
<dbReference type="Proteomes" id="UP001229421">
    <property type="component" value="Unassembled WGS sequence"/>
</dbReference>
<evidence type="ECO:0000259" key="1">
    <source>
        <dbReference type="PROSITE" id="PS50076"/>
    </source>
</evidence>
<comment type="caution">
    <text evidence="2">The sequence shown here is derived from an EMBL/GenBank/DDBJ whole genome shotgun (WGS) entry which is preliminary data.</text>
</comment>
<dbReference type="CDD" id="cd06257">
    <property type="entry name" value="DnaJ"/>
    <property type="match status" value="1"/>
</dbReference>
<gene>
    <name evidence="2" type="ORF">QVD17_23847</name>
</gene>
<reference evidence="2" key="1">
    <citation type="journal article" date="2023" name="bioRxiv">
        <title>Improved chromosome-level genome assembly for marigold (Tagetes erecta).</title>
        <authorList>
            <person name="Jiang F."/>
            <person name="Yuan L."/>
            <person name="Wang S."/>
            <person name="Wang H."/>
            <person name="Xu D."/>
            <person name="Wang A."/>
            <person name="Fan W."/>
        </authorList>
    </citation>
    <scope>NUCLEOTIDE SEQUENCE</scope>
    <source>
        <strain evidence="2">WSJ</strain>
        <tissue evidence="2">Leaf</tissue>
    </source>
</reference>
<evidence type="ECO:0000313" key="3">
    <source>
        <dbReference type="Proteomes" id="UP001229421"/>
    </source>
</evidence>
<accession>A0AAD8NUA8</accession>
<organism evidence="2 3">
    <name type="scientific">Tagetes erecta</name>
    <name type="common">African marigold</name>
    <dbReference type="NCBI Taxonomy" id="13708"/>
    <lineage>
        <taxon>Eukaryota</taxon>
        <taxon>Viridiplantae</taxon>
        <taxon>Streptophyta</taxon>
        <taxon>Embryophyta</taxon>
        <taxon>Tracheophyta</taxon>
        <taxon>Spermatophyta</taxon>
        <taxon>Magnoliopsida</taxon>
        <taxon>eudicotyledons</taxon>
        <taxon>Gunneridae</taxon>
        <taxon>Pentapetalae</taxon>
        <taxon>asterids</taxon>
        <taxon>campanulids</taxon>
        <taxon>Asterales</taxon>
        <taxon>Asteraceae</taxon>
        <taxon>Asteroideae</taxon>
        <taxon>Heliantheae alliance</taxon>
        <taxon>Tageteae</taxon>
        <taxon>Tagetes</taxon>
    </lineage>
</organism>
<proteinExistence type="predicted"/>